<dbReference type="RefSeq" id="WP_083110170.1">
    <property type="nucleotide sequence ID" value="NZ_UPHK01000096.1"/>
</dbReference>
<accession>A0ABY6RSG3</accession>
<comment type="caution">
    <text evidence="1">The sequence shown here is derived from an EMBL/GenBank/DDBJ whole genome shotgun (WGS) entry which is preliminary data.</text>
</comment>
<dbReference type="Proteomes" id="UP000271464">
    <property type="component" value="Unassembled WGS sequence"/>
</dbReference>
<dbReference type="Pfam" id="PF24202">
    <property type="entry name" value="DUF7427"/>
    <property type="match status" value="1"/>
</dbReference>
<protein>
    <submittedName>
        <fullName evidence="1">Uncharacterized protein</fullName>
    </submittedName>
</protein>
<gene>
    <name evidence="1" type="ORF">LAUMK4_05812</name>
</gene>
<proteinExistence type="predicted"/>
<keyword evidence="2" id="KW-1185">Reference proteome</keyword>
<sequence length="74" mass="8431">MRPSDKAWLTLAASILTWDCLCPSDEMLSDASARYLHARPLLWPLLVIYTGGHLLHVWPERCDPLSLLARLFGR</sequence>
<dbReference type="EMBL" id="UPHM01000169">
    <property type="protein sequence ID" value="VBA32855.1"/>
    <property type="molecule type" value="Genomic_DNA"/>
</dbReference>
<name>A0ABY6RSG3_9MYCO</name>
<evidence type="ECO:0000313" key="1">
    <source>
        <dbReference type="EMBL" id="VBA32855.1"/>
    </source>
</evidence>
<reference evidence="1 2" key="1">
    <citation type="submission" date="2018-09" db="EMBL/GenBank/DDBJ databases">
        <authorList>
            <person name="Tagini F."/>
        </authorList>
    </citation>
    <scope>NUCLEOTIDE SEQUENCE [LARGE SCALE GENOMIC DNA]</scope>
    <source>
        <strain evidence="1 2">MK4</strain>
    </source>
</reference>
<evidence type="ECO:0000313" key="2">
    <source>
        <dbReference type="Proteomes" id="UP000271464"/>
    </source>
</evidence>
<dbReference type="InterPro" id="IPR055850">
    <property type="entry name" value="DUF7427"/>
</dbReference>
<organism evidence="1 2">
    <name type="scientific">Mycobacterium persicum</name>
    <dbReference type="NCBI Taxonomy" id="1487726"/>
    <lineage>
        <taxon>Bacteria</taxon>
        <taxon>Bacillati</taxon>
        <taxon>Actinomycetota</taxon>
        <taxon>Actinomycetes</taxon>
        <taxon>Mycobacteriales</taxon>
        <taxon>Mycobacteriaceae</taxon>
        <taxon>Mycobacterium</taxon>
    </lineage>
</organism>